<gene>
    <name evidence="1" type="ORF">BCO9919_00375</name>
</gene>
<evidence type="ECO:0000313" key="1">
    <source>
        <dbReference type="EMBL" id="CAB3962458.1"/>
    </source>
</evidence>
<dbReference type="AlphaFoldDB" id="A0A6J5IUJ4"/>
<accession>A0A6J5IUJ4</accession>
<protein>
    <submittedName>
        <fullName evidence="1">Uncharacterized protein</fullName>
    </submittedName>
</protein>
<proteinExistence type="predicted"/>
<reference evidence="1 2" key="1">
    <citation type="submission" date="2020-04" db="EMBL/GenBank/DDBJ databases">
        <authorList>
            <person name="Depoorter E."/>
        </authorList>
    </citation>
    <scope>NUCLEOTIDE SEQUENCE [LARGE SCALE GENOMIC DNA]</scope>
    <source>
        <strain evidence="1 2">BCC0132</strain>
    </source>
</reference>
<organism evidence="1 2">
    <name type="scientific">Burkholderia cenocepacia</name>
    <dbReference type="NCBI Taxonomy" id="95486"/>
    <lineage>
        <taxon>Bacteria</taxon>
        <taxon>Pseudomonadati</taxon>
        <taxon>Pseudomonadota</taxon>
        <taxon>Betaproteobacteria</taxon>
        <taxon>Burkholderiales</taxon>
        <taxon>Burkholderiaceae</taxon>
        <taxon>Burkholderia</taxon>
        <taxon>Burkholderia cepacia complex</taxon>
    </lineage>
</organism>
<evidence type="ECO:0000313" key="2">
    <source>
        <dbReference type="Proteomes" id="UP000494322"/>
    </source>
</evidence>
<dbReference type="Proteomes" id="UP000494322">
    <property type="component" value="Unassembled WGS sequence"/>
</dbReference>
<name>A0A6J5IUJ4_9BURK</name>
<sequence>MNERYVCAVARLAARYVARFPARRVTGRAARPSRVTVPRFKESRHV</sequence>
<dbReference type="EMBL" id="CABWIK020000002">
    <property type="protein sequence ID" value="CAB3962458.1"/>
    <property type="molecule type" value="Genomic_DNA"/>
</dbReference>